<dbReference type="Gene3D" id="3.40.50.2300">
    <property type="match status" value="2"/>
</dbReference>
<organism evidence="5 6">
    <name type="scientific">Breoghania corrubedonensis</name>
    <dbReference type="NCBI Taxonomy" id="665038"/>
    <lineage>
        <taxon>Bacteria</taxon>
        <taxon>Pseudomonadati</taxon>
        <taxon>Pseudomonadota</taxon>
        <taxon>Alphaproteobacteria</taxon>
        <taxon>Hyphomicrobiales</taxon>
        <taxon>Stappiaceae</taxon>
        <taxon>Breoghania</taxon>
    </lineage>
</organism>
<dbReference type="GO" id="GO:0003700">
    <property type="term" value="F:DNA-binding transcription factor activity"/>
    <property type="evidence" value="ECO:0007669"/>
    <property type="project" value="TreeGrafter"/>
</dbReference>
<keyword evidence="3" id="KW-0804">Transcription</keyword>
<name>A0A2T5VGF8_9HYPH</name>
<keyword evidence="2" id="KW-0238">DNA-binding</keyword>
<protein>
    <submittedName>
        <fullName evidence="5">LacI family transcriptional regulator</fullName>
    </submittedName>
</protein>
<reference evidence="5 6" key="1">
    <citation type="submission" date="2018-04" db="EMBL/GenBank/DDBJ databases">
        <title>Genomic Encyclopedia of Archaeal and Bacterial Type Strains, Phase II (KMG-II): from individual species to whole genera.</title>
        <authorList>
            <person name="Goeker M."/>
        </authorList>
    </citation>
    <scope>NUCLEOTIDE SEQUENCE [LARGE SCALE GENOMIC DNA]</scope>
    <source>
        <strain evidence="5 6">DSM 23382</strain>
    </source>
</reference>
<dbReference type="Pfam" id="PF13377">
    <property type="entry name" value="Peripla_BP_3"/>
    <property type="match status" value="1"/>
</dbReference>
<evidence type="ECO:0000313" key="5">
    <source>
        <dbReference type="EMBL" id="PTW62818.1"/>
    </source>
</evidence>
<dbReference type="SUPFAM" id="SSF53822">
    <property type="entry name" value="Periplasmic binding protein-like I"/>
    <property type="match status" value="1"/>
</dbReference>
<dbReference type="PANTHER" id="PTHR30146">
    <property type="entry name" value="LACI-RELATED TRANSCRIPTIONAL REPRESSOR"/>
    <property type="match status" value="1"/>
</dbReference>
<keyword evidence="6" id="KW-1185">Reference proteome</keyword>
<dbReference type="RefSeq" id="WP_107989074.1">
    <property type="nucleotide sequence ID" value="NZ_QAYG01000001.1"/>
</dbReference>
<dbReference type="InterPro" id="IPR046335">
    <property type="entry name" value="LacI/GalR-like_sensor"/>
</dbReference>
<dbReference type="InterPro" id="IPR000843">
    <property type="entry name" value="HTH_LacI"/>
</dbReference>
<evidence type="ECO:0000256" key="2">
    <source>
        <dbReference type="ARBA" id="ARBA00023125"/>
    </source>
</evidence>
<dbReference type="InterPro" id="IPR028082">
    <property type="entry name" value="Peripla_BP_I"/>
</dbReference>
<dbReference type="Gene3D" id="1.10.260.40">
    <property type="entry name" value="lambda repressor-like DNA-binding domains"/>
    <property type="match status" value="1"/>
</dbReference>
<dbReference type="PROSITE" id="PS50932">
    <property type="entry name" value="HTH_LACI_2"/>
    <property type="match status" value="1"/>
</dbReference>
<comment type="caution">
    <text evidence="5">The sequence shown here is derived from an EMBL/GenBank/DDBJ whole genome shotgun (WGS) entry which is preliminary data.</text>
</comment>
<evidence type="ECO:0000256" key="3">
    <source>
        <dbReference type="ARBA" id="ARBA00023163"/>
    </source>
</evidence>
<dbReference type="CDD" id="cd01392">
    <property type="entry name" value="HTH_LacI"/>
    <property type="match status" value="1"/>
</dbReference>
<dbReference type="AlphaFoldDB" id="A0A2T5VGF8"/>
<dbReference type="SMART" id="SM00354">
    <property type="entry name" value="HTH_LACI"/>
    <property type="match status" value="1"/>
</dbReference>
<sequence length="357" mass="38611">MDDHRTRPKVRPAIAEGASRRKRLTLSHLAEQLGVSTATISLALRNSPLVAQATRERVKREAEAAGYIYNRSAAALRTARSNVVGVAVHDILNPYFAEIFGALEDTLGENDQIVFICNHRDDVERQRTFVQALLQHRADGLVLCPSVGTDPAEINRLVDAGLPVTLICRDVEGARAPVVRGDDIAGTLEAVRYLIAAGHRDIAFLGGRRGSSTGRDRHEGWVRALREVGIDPGAQLYEPEMMTRAQGFEAVGLVLDRKPRPTAVMCFNDMVARGLIEALRRHGSEAGRDIAVIGYDDTLDAATATPSLSTVNNGAGEIGARAAEMILAQVAGEPIEADRVVITPRLVERESTGTCED</sequence>
<evidence type="ECO:0000259" key="4">
    <source>
        <dbReference type="PROSITE" id="PS50932"/>
    </source>
</evidence>
<accession>A0A2T5VGF8</accession>
<dbReference type="OrthoDB" id="7811243at2"/>
<dbReference type="EMBL" id="QAYG01000001">
    <property type="protein sequence ID" value="PTW62818.1"/>
    <property type="molecule type" value="Genomic_DNA"/>
</dbReference>
<dbReference type="InterPro" id="IPR010982">
    <property type="entry name" value="Lambda_DNA-bd_dom_sf"/>
</dbReference>
<dbReference type="Pfam" id="PF00356">
    <property type="entry name" value="LacI"/>
    <property type="match status" value="1"/>
</dbReference>
<keyword evidence="1" id="KW-0805">Transcription regulation</keyword>
<proteinExistence type="predicted"/>
<dbReference type="Proteomes" id="UP000244081">
    <property type="component" value="Unassembled WGS sequence"/>
</dbReference>
<evidence type="ECO:0000256" key="1">
    <source>
        <dbReference type="ARBA" id="ARBA00023015"/>
    </source>
</evidence>
<dbReference type="CDD" id="cd06289">
    <property type="entry name" value="PBP1_MalI-like"/>
    <property type="match status" value="1"/>
</dbReference>
<gene>
    <name evidence="5" type="ORF">C8N35_101866</name>
</gene>
<feature type="domain" description="HTH lacI-type" evidence="4">
    <location>
        <begin position="24"/>
        <end position="78"/>
    </location>
</feature>
<dbReference type="PANTHER" id="PTHR30146:SF138">
    <property type="entry name" value="TRANSCRIPTIONAL REGULATORY PROTEIN"/>
    <property type="match status" value="1"/>
</dbReference>
<dbReference type="SUPFAM" id="SSF47413">
    <property type="entry name" value="lambda repressor-like DNA-binding domains"/>
    <property type="match status" value="1"/>
</dbReference>
<evidence type="ECO:0000313" key="6">
    <source>
        <dbReference type="Proteomes" id="UP000244081"/>
    </source>
</evidence>
<dbReference type="GO" id="GO:0000976">
    <property type="term" value="F:transcription cis-regulatory region binding"/>
    <property type="evidence" value="ECO:0007669"/>
    <property type="project" value="TreeGrafter"/>
</dbReference>